<dbReference type="EMBL" id="JACBKZ010000001">
    <property type="protein sequence ID" value="KAF5960683.1"/>
    <property type="molecule type" value="Genomic_DNA"/>
</dbReference>
<comment type="caution">
    <text evidence="2">The sequence shown here is derived from an EMBL/GenBank/DDBJ whole genome shotgun (WGS) entry which is preliminary data.</text>
</comment>
<accession>A0A7J7I6N4</accession>
<keyword evidence="3" id="KW-1185">Reference proteome</keyword>
<evidence type="ECO:0000256" key="1">
    <source>
        <dbReference type="SAM" id="MobiDB-lite"/>
    </source>
</evidence>
<organism evidence="2 3">
    <name type="scientific">Camellia sinensis</name>
    <name type="common">Tea plant</name>
    <name type="synonym">Thea sinensis</name>
    <dbReference type="NCBI Taxonomy" id="4442"/>
    <lineage>
        <taxon>Eukaryota</taxon>
        <taxon>Viridiplantae</taxon>
        <taxon>Streptophyta</taxon>
        <taxon>Embryophyta</taxon>
        <taxon>Tracheophyta</taxon>
        <taxon>Spermatophyta</taxon>
        <taxon>Magnoliopsida</taxon>
        <taxon>eudicotyledons</taxon>
        <taxon>Gunneridae</taxon>
        <taxon>Pentapetalae</taxon>
        <taxon>asterids</taxon>
        <taxon>Ericales</taxon>
        <taxon>Theaceae</taxon>
        <taxon>Camellia</taxon>
    </lineage>
</organism>
<proteinExistence type="predicted"/>
<evidence type="ECO:0000313" key="2">
    <source>
        <dbReference type="EMBL" id="KAF5960683.1"/>
    </source>
</evidence>
<evidence type="ECO:0000313" key="3">
    <source>
        <dbReference type="Proteomes" id="UP000593564"/>
    </source>
</evidence>
<feature type="compositionally biased region" description="Polar residues" evidence="1">
    <location>
        <begin position="21"/>
        <end position="30"/>
    </location>
</feature>
<protein>
    <submittedName>
        <fullName evidence="2">Uncharacterized protein</fullName>
    </submittedName>
</protein>
<reference evidence="3" key="1">
    <citation type="journal article" date="2020" name="Nat. Commun.">
        <title>Genome assembly of wild tea tree DASZ reveals pedigree and selection history of tea varieties.</title>
        <authorList>
            <person name="Zhang W."/>
            <person name="Zhang Y."/>
            <person name="Qiu H."/>
            <person name="Guo Y."/>
            <person name="Wan H."/>
            <person name="Zhang X."/>
            <person name="Scossa F."/>
            <person name="Alseekh S."/>
            <person name="Zhang Q."/>
            <person name="Wang P."/>
            <person name="Xu L."/>
            <person name="Schmidt M.H."/>
            <person name="Jia X."/>
            <person name="Li D."/>
            <person name="Zhu A."/>
            <person name="Guo F."/>
            <person name="Chen W."/>
            <person name="Ni D."/>
            <person name="Usadel B."/>
            <person name="Fernie A.R."/>
            <person name="Wen W."/>
        </authorList>
    </citation>
    <scope>NUCLEOTIDE SEQUENCE [LARGE SCALE GENOMIC DNA]</scope>
    <source>
        <strain evidence="3">cv. G240</strain>
    </source>
</reference>
<name>A0A7J7I6N4_CAMSI</name>
<feature type="region of interest" description="Disordered" evidence="1">
    <location>
        <begin position="1"/>
        <end position="62"/>
    </location>
</feature>
<feature type="compositionally biased region" description="Low complexity" evidence="1">
    <location>
        <begin position="51"/>
        <end position="62"/>
    </location>
</feature>
<reference evidence="2 3" key="2">
    <citation type="submission" date="2020-07" db="EMBL/GenBank/DDBJ databases">
        <title>Genome assembly of wild tea tree DASZ reveals pedigree and selection history of tea varieties.</title>
        <authorList>
            <person name="Zhang W."/>
        </authorList>
    </citation>
    <scope>NUCLEOTIDE SEQUENCE [LARGE SCALE GENOMIC DNA]</scope>
    <source>
        <strain evidence="3">cv. G240</strain>
        <tissue evidence="2">Leaf</tissue>
    </source>
</reference>
<dbReference type="Proteomes" id="UP000593564">
    <property type="component" value="Unassembled WGS sequence"/>
</dbReference>
<gene>
    <name evidence="2" type="ORF">HYC85_001892</name>
</gene>
<sequence>MNESGGGDEKKNSGGGHRKQPQISRSSFSNLPPRRGVITPQIFSGIFKGPSSSSSNSTSKNK</sequence>
<dbReference type="AlphaFoldDB" id="A0A7J7I6N4"/>